<proteinExistence type="predicted"/>
<dbReference type="Pfam" id="PF00817">
    <property type="entry name" value="IMS"/>
    <property type="match status" value="1"/>
</dbReference>
<feature type="domain" description="DUF6504" evidence="3">
    <location>
        <begin position="388"/>
        <end position="461"/>
    </location>
</feature>
<reference evidence="5" key="1">
    <citation type="submission" date="2012-02" db="EMBL/GenBank/DDBJ databases">
        <title>Complete sequence of Mesorhizobium australicum WSM2073.</title>
        <authorList>
            <person name="Lucas S."/>
            <person name="Han J."/>
            <person name="Lapidus A."/>
            <person name="Cheng J.-F."/>
            <person name="Goodwin L."/>
            <person name="Pitluck S."/>
            <person name="Peters L."/>
            <person name="Gu W."/>
            <person name="Detter J.C."/>
            <person name="Han C."/>
            <person name="Tapia R."/>
            <person name="Land M."/>
            <person name="Hauser L."/>
            <person name="Kyrpides N."/>
            <person name="Ivanova N."/>
            <person name="Pagani I."/>
            <person name="Reeve W.G."/>
            <person name="Howieson J.G."/>
            <person name="Tiwari R.P."/>
            <person name="O'Hara G.W."/>
            <person name="Atkins C.A."/>
            <person name="Ronson C.W."/>
            <person name="Nandasena K.G."/>
            <person name="Woyke T."/>
        </authorList>
    </citation>
    <scope>NUCLEOTIDE SEQUENCE [LARGE SCALE GENOMIC DNA]</scope>
    <source>
        <strain evidence="5">LMG 24608 / HAMBI 3006 / WSM2073</strain>
    </source>
</reference>
<evidence type="ECO:0000259" key="2">
    <source>
        <dbReference type="Pfam" id="PF00817"/>
    </source>
</evidence>
<dbReference type="InterPro" id="IPR045443">
    <property type="entry name" value="DUF6504"/>
</dbReference>
<dbReference type="KEGG" id="mam:Mesau_00911"/>
<dbReference type="GO" id="GO:0016740">
    <property type="term" value="F:transferase activity"/>
    <property type="evidence" value="ECO:0007669"/>
    <property type="project" value="UniProtKB-KW"/>
</dbReference>
<organism evidence="4 5">
    <name type="scientific">Mesorhizobium australicum (strain HAMBI 3006 / LMG 24608 / WSM2073)</name>
    <dbReference type="NCBI Taxonomy" id="754035"/>
    <lineage>
        <taxon>Bacteria</taxon>
        <taxon>Pseudomonadati</taxon>
        <taxon>Pseudomonadota</taxon>
        <taxon>Alphaproteobacteria</taxon>
        <taxon>Hyphomicrobiales</taxon>
        <taxon>Phyllobacteriaceae</taxon>
        <taxon>Mesorhizobium</taxon>
    </lineage>
</organism>
<sequence length="464" mass="50963">MLAADPAALAVGLRVGMPATKAQALVKDLVVNDADPQDDAEALDRLAVWALRRYAPIVAPDPPDGLVIDTTGADHLHGGESAMLADMVERLAAAGFAARAAIADSWGAAHALARFGVGPMIVVHPAGNANAIANLPIAALRLPADMVDSLRKLGLDRILDLVAKPRAPFALRFGPELGRRLDHAMGRLSEPIDPIRPPDIIEVRQMFGEPIGAAETIARYTGKLVGELCDLLETRSLGARRLDLLLHRVDNRIEAIRIGTALPLRDAKRLSRLLTDKIETIDPGFGIELMRLAATIAEPLVSRQTISSLIETPEADVSDLIDTLSNRVGEERLYRMAPMASDVPERSVRRVAPTAPESGEGWPRHWPRPARLLPVPEPIETVALLPDHPPVTFIWRGIRRRVKRADGPERIFGEWWRRDAELIAVRDYFQVEDEAGERYWIYRAGDGEDLTTGSHRWFLHGIFG</sequence>
<accession>L0KFU6</accession>
<evidence type="ECO:0000313" key="5">
    <source>
        <dbReference type="Proteomes" id="UP000010998"/>
    </source>
</evidence>
<keyword evidence="5" id="KW-1185">Reference proteome</keyword>
<keyword evidence="1" id="KW-0227">DNA damage</keyword>
<name>L0KFU6_MESAW</name>
<evidence type="ECO:0000256" key="1">
    <source>
        <dbReference type="ARBA" id="ARBA00022763"/>
    </source>
</evidence>
<dbReference type="CDD" id="cd03468">
    <property type="entry name" value="PolY_like"/>
    <property type="match status" value="1"/>
</dbReference>
<dbReference type="InterPro" id="IPR043502">
    <property type="entry name" value="DNA/RNA_pol_sf"/>
</dbReference>
<dbReference type="AlphaFoldDB" id="L0KFU6"/>
<dbReference type="eggNOG" id="COG0389">
    <property type="taxonomic scope" value="Bacteria"/>
</dbReference>
<dbReference type="GO" id="GO:0006281">
    <property type="term" value="P:DNA repair"/>
    <property type="evidence" value="ECO:0007669"/>
    <property type="project" value="InterPro"/>
</dbReference>
<dbReference type="InterPro" id="IPR050356">
    <property type="entry name" value="SulA_CellDiv_inhibitor"/>
</dbReference>
<dbReference type="STRING" id="754035.Mesau_00911"/>
<dbReference type="InterPro" id="IPR001126">
    <property type="entry name" value="UmuC"/>
</dbReference>
<dbReference type="Pfam" id="PF20114">
    <property type="entry name" value="DUF6504"/>
    <property type="match status" value="1"/>
</dbReference>
<protein>
    <submittedName>
        <fullName evidence="4">Nucleotidyltransferase/DNA polymerase involved in DNA repair</fullName>
    </submittedName>
</protein>
<evidence type="ECO:0000259" key="3">
    <source>
        <dbReference type="Pfam" id="PF20114"/>
    </source>
</evidence>
<keyword evidence="4" id="KW-0808">Transferase</keyword>
<dbReference type="SUPFAM" id="SSF56672">
    <property type="entry name" value="DNA/RNA polymerases"/>
    <property type="match status" value="1"/>
</dbReference>
<dbReference type="PANTHER" id="PTHR35369">
    <property type="entry name" value="BLR3025 PROTEIN-RELATED"/>
    <property type="match status" value="1"/>
</dbReference>
<dbReference type="PANTHER" id="PTHR35369:SF2">
    <property type="entry name" value="BLR3025 PROTEIN"/>
    <property type="match status" value="1"/>
</dbReference>
<evidence type="ECO:0000313" key="4">
    <source>
        <dbReference type="EMBL" id="AGB43395.1"/>
    </source>
</evidence>
<feature type="domain" description="UmuC" evidence="2">
    <location>
        <begin position="3"/>
        <end position="109"/>
    </location>
</feature>
<dbReference type="EMBL" id="CP003358">
    <property type="protein sequence ID" value="AGB43395.1"/>
    <property type="molecule type" value="Genomic_DNA"/>
</dbReference>
<dbReference type="HOGENOM" id="CLU_028184_1_1_5"/>
<gene>
    <name evidence="4" type="ordered locus">Mesau_00911</name>
</gene>
<dbReference type="Proteomes" id="UP000010998">
    <property type="component" value="Chromosome"/>
</dbReference>